<keyword evidence="1" id="KW-0812">Transmembrane</keyword>
<feature type="transmembrane region" description="Helical" evidence="1">
    <location>
        <begin position="30"/>
        <end position="48"/>
    </location>
</feature>
<dbReference type="Proteomes" id="UP001269400">
    <property type="component" value="Unassembled WGS sequence"/>
</dbReference>
<gene>
    <name evidence="2" type="ORF">O0Q50_31955</name>
</gene>
<dbReference type="RefSeq" id="WP_316911727.1">
    <property type="nucleotide sequence ID" value="NZ_JAPTGD010000017.1"/>
</dbReference>
<dbReference type="AlphaFoldDB" id="A0AAX6NIV7"/>
<name>A0AAX6NIV7_PRIAR</name>
<dbReference type="EMBL" id="JAPTGD010000017">
    <property type="protein sequence ID" value="MDU9695782.1"/>
    <property type="molecule type" value="Genomic_DNA"/>
</dbReference>
<protein>
    <submittedName>
        <fullName evidence="2">Uncharacterized protein</fullName>
    </submittedName>
</protein>
<evidence type="ECO:0000256" key="1">
    <source>
        <dbReference type="SAM" id="Phobius"/>
    </source>
</evidence>
<evidence type="ECO:0000313" key="2">
    <source>
        <dbReference type="EMBL" id="MDU9695782.1"/>
    </source>
</evidence>
<reference evidence="2" key="1">
    <citation type="journal article" date="2022" name="J Environ Chem Eng">
        <title>Biodegradation of petroleum oil using a constructed nonpathogenic and heavy metal-tolerant bacterial consortium isolated from marine sponges.</title>
        <authorList>
            <person name="Dechsakulwatana C."/>
            <person name="Rungsihiranrut A."/>
            <person name="Muangchinda C."/>
            <person name="Ningthoujam R."/>
            <person name="Klankeo P."/>
            <person name="Pinyakong O."/>
        </authorList>
    </citation>
    <scope>NUCLEOTIDE SEQUENCE</scope>
    <source>
        <strain evidence="2">TL01-2</strain>
    </source>
</reference>
<keyword evidence="1" id="KW-1133">Transmembrane helix</keyword>
<keyword evidence="1" id="KW-0472">Membrane</keyword>
<proteinExistence type="predicted"/>
<evidence type="ECO:0000313" key="3">
    <source>
        <dbReference type="Proteomes" id="UP001269400"/>
    </source>
</evidence>
<organism evidence="2 3">
    <name type="scientific">Priestia aryabhattai</name>
    <name type="common">Bacillus aryabhattai</name>
    <dbReference type="NCBI Taxonomy" id="412384"/>
    <lineage>
        <taxon>Bacteria</taxon>
        <taxon>Bacillati</taxon>
        <taxon>Bacillota</taxon>
        <taxon>Bacilli</taxon>
        <taxon>Bacillales</taxon>
        <taxon>Bacillaceae</taxon>
        <taxon>Priestia</taxon>
    </lineage>
</organism>
<accession>A0AAX6NIV7</accession>
<sequence>MNGKTTLILSLYVLLIVVLSEYLVKTDMKLVIEIPVLVIGIFAIHKFINKR</sequence>
<comment type="caution">
    <text evidence="2">The sequence shown here is derived from an EMBL/GenBank/DDBJ whole genome shotgun (WGS) entry which is preliminary data.</text>
</comment>
<reference evidence="2" key="2">
    <citation type="submission" date="2022-12" db="EMBL/GenBank/DDBJ databases">
        <authorList>
            <person name="Dechsakulwatana C."/>
            <person name="Rungsihiranrut A."/>
            <person name="Muangchinda C."/>
            <person name="Ningthoujam R."/>
            <person name="Klankeo P."/>
            <person name="Pinyakong O."/>
        </authorList>
    </citation>
    <scope>NUCLEOTIDE SEQUENCE</scope>
    <source>
        <strain evidence="2">TL01-2</strain>
    </source>
</reference>